<dbReference type="Proteomes" id="UP000068210">
    <property type="component" value="Chromosome"/>
</dbReference>
<name>A0A0C4WKX8_9GAMM</name>
<dbReference type="HOGENOM" id="CLU_053324_0_0_6"/>
<dbReference type="AlphaFoldDB" id="A0A0C4WKX8"/>
<proteinExistence type="predicted"/>
<evidence type="ECO:0000313" key="3">
    <source>
        <dbReference type="Proteomes" id="UP000068210"/>
    </source>
</evidence>
<evidence type="ECO:0008006" key="4">
    <source>
        <dbReference type="Google" id="ProtNLM"/>
    </source>
</evidence>
<reference evidence="2 3" key="1">
    <citation type="journal article" date="2015" name="PLoS ONE">
        <title>Azotobacter Genomes: The Genome of Azotobacter chroococcum NCIMB 8003 (ATCC 4412).</title>
        <authorList>
            <person name="Robson R.L."/>
            <person name="Jones R."/>
            <person name="Robson R.M."/>
            <person name="Schwartz A."/>
            <person name="Richardson T.H."/>
        </authorList>
    </citation>
    <scope>NUCLEOTIDE SEQUENCE [LARGE SCALE GENOMIC DNA]</scope>
    <source>
        <strain evidence="2 3">NCIMB 8003</strain>
    </source>
</reference>
<dbReference type="RefSeq" id="WP_039803125.1">
    <property type="nucleotide sequence ID" value="NZ_CP010415.1"/>
</dbReference>
<dbReference type="EMBL" id="CP010415">
    <property type="protein sequence ID" value="AJE20899.1"/>
    <property type="molecule type" value="Genomic_DNA"/>
</dbReference>
<evidence type="ECO:0000313" key="2">
    <source>
        <dbReference type="EMBL" id="AJE20899.1"/>
    </source>
</evidence>
<evidence type="ECO:0000256" key="1">
    <source>
        <dbReference type="SAM" id="MobiDB-lite"/>
    </source>
</evidence>
<protein>
    <recommendedName>
        <fullName evidence="4">Cobaltochelatase</fullName>
    </recommendedName>
</protein>
<dbReference type="Pfam" id="PF08907">
    <property type="entry name" value="DUF1853"/>
    <property type="match status" value="1"/>
</dbReference>
<dbReference type="KEGG" id="acx:Achr_14320"/>
<gene>
    <name evidence="2" type="ORF">Achr_14320</name>
</gene>
<dbReference type="STRING" id="1328314.Achr_14320"/>
<feature type="region of interest" description="Disordered" evidence="1">
    <location>
        <begin position="1"/>
        <end position="23"/>
    </location>
</feature>
<dbReference type="InterPro" id="IPR015003">
    <property type="entry name" value="DUF1853"/>
</dbReference>
<keyword evidence="3" id="KW-1185">Reference proteome</keyword>
<accession>A0A0C4WKX8</accession>
<organism evidence="2 3">
    <name type="scientific">Azotobacter chroococcum NCIMB 8003</name>
    <dbReference type="NCBI Taxonomy" id="1328314"/>
    <lineage>
        <taxon>Bacteria</taxon>
        <taxon>Pseudomonadati</taxon>
        <taxon>Pseudomonadota</taxon>
        <taxon>Gammaproteobacteria</taxon>
        <taxon>Pseudomonadales</taxon>
        <taxon>Pseudomonadaceae</taxon>
        <taxon>Azotobacter</taxon>
    </lineage>
</organism>
<sequence length="329" mass="36301">MRESRAERQTTSNGGEAGPFGSLADLPARLRQPQVRDLAWTLLSPPLLAATAWPQRHPLAASDWAHNPAGLADWLRALDACSNPLDTWLAQHPTRRLGLYYERLWQFALNQAPGVRLLAANLPIRLGSNTLGELDLLLQDAEGVHHLELAIKLYLGPAGSPERHPVHWIGPGRHDRLDLKLEHLERHQLPLSGSPAARAILNQLGVADPQAGCWLGGYLFYPWPDGCLPPAGANPAHLRGRWLARRAWPHFLGGAPAGRWQPLPRHAWLAPARIETADLWPQAILQDWYAGLAPDAPAQLLARLTADSAGEWLEAERVFLVSDSWPTPL</sequence>